<dbReference type="GO" id="GO:0005634">
    <property type="term" value="C:nucleus"/>
    <property type="evidence" value="ECO:0007669"/>
    <property type="project" value="UniProtKB-SubCell"/>
</dbReference>
<dbReference type="PANTHER" id="PTHR33077">
    <property type="entry name" value="PROTEIN TIFY 4A-RELATED-RELATED"/>
    <property type="match status" value="1"/>
</dbReference>
<dbReference type="GO" id="GO:2000022">
    <property type="term" value="P:regulation of jasmonic acid mediated signaling pathway"/>
    <property type="evidence" value="ECO:0007669"/>
    <property type="project" value="UniProtKB-UniRule"/>
</dbReference>
<dbReference type="GO" id="GO:0031347">
    <property type="term" value="P:regulation of defense response"/>
    <property type="evidence" value="ECO:0007669"/>
    <property type="project" value="UniProtKB-UniRule"/>
</dbReference>
<proteinExistence type="inferred from homology"/>
<evidence type="ECO:0000313" key="8">
    <source>
        <dbReference type="Proteomes" id="UP001327560"/>
    </source>
</evidence>
<dbReference type="EMBL" id="CP136890">
    <property type="protein sequence ID" value="WOK92071.1"/>
    <property type="molecule type" value="Genomic_DNA"/>
</dbReference>
<dbReference type="InterPro" id="IPR018467">
    <property type="entry name" value="CCT_CS"/>
</dbReference>
<evidence type="ECO:0000256" key="1">
    <source>
        <dbReference type="ARBA" id="ARBA00008614"/>
    </source>
</evidence>
<keyword evidence="3" id="KW-0832">Ubl conjugation</keyword>
<accession>A0AAQ3JLU9</accession>
<comment type="subcellular location">
    <subcellularLocation>
        <location evidence="4">Nucleus</location>
    </subcellularLocation>
</comment>
<evidence type="ECO:0000256" key="5">
    <source>
        <dbReference type="SAM" id="MobiDB-lite"/>
    </source>
</evidence>
<dbReference type="AlphaFoldDB" id="A0AAQ3JLU9"/>
<evidence type="ECO:0000256" key="4">
    <source>
        <dbReference type="RuleBase" id="RU369065"/>
    </source>
</evidence>
<reference evidence="7 8" key="1">
    <citation type="submission" date="2023-10" db="EMBL/GenBank/DDBJ databases">
        <title>Chromosome-scale genome assembly provides insights into flower coloration mechanisms of Canna indica.</title>
        <authorList>
            <person name="Li C."/>
        </authorList>
    </citation>
    <scope>NUCLEOTIDE SEQUENCE [LARGE SCALE GENOMIC DNA]</scope>
    <source>
        <tissue evidence="7">Flower</tissue>
    </source>
</reference>
<evidence type="ECO:0000259" key="6">
    <source>
        <dbReference type="PROSITE" id="PS51320"/>
    </source>
</evidence>
<feature type="domain" description="Tify" evidence="6">
    <location>
        <begin position="99"/>
        <end position="134"/>
    </location>
</feature>
<feature type="region of interest" description="Disordered" evidence="5">
    <location>
        <begin position="164"/>
        <end position="228"/>
    </location>
</feature>
<dbReference type="Proteomes" id="UP001327560">
    <property type="component" value="Chromosome 1"/>
</dbReference>
<dbReference type="PANTHER" id="PTHR33077:SF140">
    <property type="entry name" value="PROTEIN TIFY 10B"/>
    <property type="match status" value="1"/>
</dbReference>
<feature type="compositionally biased region" description="Basic and acidic residues" evidence="5">
    <location>
        <begin position="197"/>
        <end position="207"/>
    </location>
</feature>
<evidence type="ECO:0000256" key="2">
    <source>
        <dbReference type="ARBA" id="ARBA00022819"/>
    </source>
</evidence>
<dbReference type="InterPro" id="IPR040390">
    <property type="entry name" value="TIFY/JAZ"/>
</dbReference>
<comment type="domain">
    <text evidence="4">The jas domain is required for interaction with COI1.</text>
</comment>
<sequence>MAAKMAKSQFSLTCTLLSQYLKENGTFGSIGLEMAPMPLHLQAKENYRAPTTLSLLPGADVSTENHADKVADLDGPKSMELFPQLAGSAEKEEPIKTPSEIGKGQLTIFYSGKVMVFDDFPAEKAKDLMQMAGKESAAAQKLGFTVPASSTGSESSAKQNTIFAPTTSTQPPAAPAPKPAQTTASDMPIARRNSLHRFLEKRKDRINTKAPYQVHGGSPAPETQKAEGSQAWLGLGRQAVKQEQSCESSR</sequence>
<keyword evidence="2 4" id="KW-1184">Jasmonic acid signaling pathway</keyword>
<dbReference type="SMART" id="SM00979">
    <property type="entry name" value="TIFY"/>
    <property type="match status" value="1"/>
</dbReference>
<evidence type="ECO:0000256" key="3">
    <source>
        <dbReference type="ARBA" id="ARBA00022843"/>
    </source>
</evidence>
<dbReference type="Pfam" id="PF06200">
    <property type="entry name" value="tify"/>
    <property type="match status" value="1"/>
</dbReference>
<dbReference type="GO" id="GO:0009611">
    <property type="term" value="P:response to wounding"/>
    <property type="evidence" value="ECO:0007669"/>
    <property type="project" value="UniProtKB-UniRule"/>
</dbReference>
<dbReference type="PROSITE" id="PS51320">
    <property type="entry name" value="TIFY"/>
    <property type="match status" value="1"/>
</dbReference>
<dbReference type="Pfam" id="PF09425">
    <property type="entry name" value="Jas_motif"/>
    <property type="match status" value="1"/>
</dbReference>
<organism evidence="7 8">
    <name type="scientific">Canna indica</name>
    <name type="common">Indian-shot</name>
    <dbReference type="NCBI Taxonomy" id="4628"/>
    <lineage>
        <taxon>Eukaryota</taxon>
        <taxon>Viridiplantae</taxon>
        <taxon>Streptophyta</taxon>
        <taxon>Embryophyta</taxon>
        <taxon>Tracheophyta</taxon>
        <taxon>Spermatophyta</taxon>
        <taxon>Magnoliopsida</taxon>
        <taxon>Liliopsida</taxon>
        <taxon>Zingiberales</taxon>
        <taxon>Cannaceae</taxon>
        <taxon>Canna</taxon>
    </lineage>
</organism>
<evidence type="ECO:0000313" key="7">
    <source>
        <dbReference type="EMBL" id="WOK92071.1"/>
    </source>
</evidence>
<name>A0AAQ3JLU9_9LILI</name>
<protein>
    <recommendedName>
        <fullName evidence="4">Protein TIFY</fullName>
    </recommendedName>
    <alternativeName>
        <fullName evidence="4">Jasmonate ZIM domain-containing protein</fullName>
    </alternativeName>
</protein>
<gene>
    <name evidence="7" type="ORF">Cni_G00762</name>
</gene>
<keyword evidence="4" id="KW-0539">Nucleus</keyword>
<comment type="function">
    <text evidence="4">Repressor of jasmonate responses.</text>
</comment>
<keyword evidence="8" id="KW-1185">Reference proteome</keyword>
<dbReference type="InterPro" id="IPR010399">
    <property type="entry name" value="Tify_dom"/>
</dbReference>
<comment type="similarity">
    <text evidence="1 4">Belongs to the TIFY/JAZ family.</text>
</comment>